<organism evidence="2 3">
    <name type="scientific">Agrobacterium deltaense Zutra 3/1</name>
    <dbReference type="NCBI Taxonomy" id="1183427"/>
    <lineage>
        <taxon>Bacteria</taxon>
        <taxon>Pseudomonadati</taxon>
        <taxon>Pseudomonadota</taxon>
        <taxon>Alphaproteobacteria</taxon>
        <taxon>Hyphomicrobiales</taxon>
        <taxon>Rhizobiaceae</taxon>
        <taxon>Rhizobium/Agrobacterium group</taxon>
        <taxon>Agrobacterium</taxon>
    </lineage>
</organism>
<feature type="region of interest" description="Disordered" evidence="1">
    <location>
        <begin position="85"/>
        <end position="104"/>
    </location>
</feature>
<accession>A0A1S7PQW7</accession>
<evidence type="ECO:0000313" key="3">
    <source>
        <dbReference type="Proteomes" id="UP000191987"/>
    </source>
</evidence>
<dbReference type="Proteomes" id="UP000191987">
    <property type="component" value="Unassembled WGS sequence"/>
</dbReference>
<gene>
    <name evidence="2" type="ORF">AGR7C_Cc160327</name>
</gene>
<dbReference type="EMBL" id="FBWG01000008">
    <property type="protein sequence ID" value="CUX24933.1"/>
    <property type="molecule type" value="Genomic_DNA"/>
</dbReference>
<name>A0A1S7PQW7_9HYPH</name>
<evidence type="ECO:0000313" key="2">
    <source>
        <dbReference type="EMBL" id="CUX24933.1"/>
    </source>
</evidence>
<feature type="compositionally biased region" description="Basic and acidic residues" evidence="1">
    <location>
        <begin position="159"/>
        <end position="175"/>
    </location>
</feature>
<feature type="region of interest" description="Disordered" evidence="1">
    <location>
        <begin position="139"/>
        <end position="175"/>
    </location>
</feature>
<sequence>MAKGSIFVVLNLFEPVAGAGDAGHEVRKAFDFRPAPLAAFRQFSRSKRQKCGGKAEFFSFFQSLARMRDRPHRARQADFAEINTIGGQGKTGKRGNERRGNRHIGGRFGNTVAAGNIQIDIMLAELHAAMGLQYGQNHGEAGTVPADHGATRRTQRSGGDQRLHLDKHGPRALDAGKNRSTRRLFVALAEKQFGRIGDFPETAIRHFENADFIGRPEAILDGAQDAMVMSPVAFEIKHGIDHVLDHARTGDLAFLGDVADQHHGRARLFGKPDHRLHTGAHLRHRAGGGIGRIAPQCLDGIDDDEIGSLAFGNRRQNILDIGFRRQQHIGFRSPETLRAQTHLRHRLFARDIDDAMPAPRKGRCGLHQQRRFADARITADQNRRTAHETAAGRPVEFADTGRDTRRLFDFTGKRGERDGPALLGRLARPGADAAHRVFLDDGIPLAAAFAFSRPAGVNRAAVLAHELGLGFGHLVSVFFFYVFSANVLMAVDDAQYAQFVFFYTKIDAAIFVIYGTKTAADPVTGNSGQAQPGRVPDFPLNGQHKLFAGDRIFVLQKFIEMNKIANGLR</sequence>
<evidence type="ECO:0000256" key="1">
    <source>
        <dbReference type="SAM" id="MobiDB-lite"/>
    </source>
</evidence>
<dbReference type="AlphaFoldDB" id="A0A1S7PQW7"/>
<proteinExistence type="predicted"/>
<reference evidence="2 3" key="1">
    <citation type="submission" date="2016-01" db="EMBL/GenBank/DDBJ databases">
        <authorList>
            <person name="Oliw E.H."/>
        </authorList>
    </citation>
    <scope>NUCLEOTIDE SEQUENCE [LARGE SCALE GENOMIC DNA]</scope>
    <source>
        <strain evidence="2 3">Zutra 3-1</strain>
    </source>
</reference>
<protein>
    <submittedName>
        <fullName evidence="2">Uncharacterized protein</fullName>
    </submittedName>
</protein>